<evidence type="ECO:0000256" key="9">
    <source>
        <dbReference type="NCBIfam" id="TIGR03542"/>
    </source>
</evidence>
<evidence type="ECO:0000256" key="2">
    <source>
        <dbReference type="ARBA" id="ARBA00004982"/>
    </source>
</evidence>
<comment type="catalytic activity">
    <reaction evidence="8">
        <text>(2S,6S)-2,6-diaminopimelate + 2-oxoglutarate = (S)-2,3,4,5-tetrahydrodipicolinate + L-glutamate + H2O + H(+)</text>
        <dbReference type="Rhea" id="RHEA:23988"/>
        <dbReference type="ChEBI" id="CHEBI:15377"/>
        <dbReference type="ChEBI" id="CHEBI:15378"/>
        <dbReference type="ChEBI" id="CHEBI:16810"/>
        <dbReference type="ChEBI" id="CHEBI:16845"/>
        <dbReference type="ChEBI" id="CHEBI:29985"/>
        <dbReference type="ChEBI" id="CHEBI:57609"/>
        <dbReference type="EC" id="2.6.1.83"/>
    </reaction>
</comment>
<keyword evidence="7" id="KW-0663">Pyridoxal phosphate</keyword>
<dbReference type="GO" id="GO:0010285">
    <property type="term" value="F:L,L-diaminopimelate aminotransferase activity"/>
    <property type="evidence" value="ECO:0007669"/>
    <property type="project" value="UniProtKB-EC"/>
</dbReference>
<keyword evidence="5 11" id="KW-0032">Aminotransferase</keyword>
<keyword evidence="6 11" id="KW-0808">Transferase</keyword>
<gene>
    <name evidence="11" type="ORF">JAZ07_00125</name>
</gene>
<dbReference type="EC" id="2.6.1.83" evidence="3 9"/>
<feature type="domain" description="Aminotransferase class I/classII large" evidence="10">
    <location>
        <begin position="18"/>
        <end position="385"/>
    </location>
</feature>
<dbReference type="PANTHER" id="PTHR43144">
    <property type="entry name" value="AMINOTRANSFERASE"/>
    <property type="match status" value="1"/>
</dbReference>
<dbReference type="Gene3D" id="3.40.640.10">
    <property type="entry name" value="Type I PLP-dependent aspartate aminotransferase-like (Major domain)"/>
    <property type="match status" value="1"/>
</dbReference>
<comment type="cofactor">
    <cofactor evidence="1">
        <name>pyridoxal 5'-phosphate</name>
        <dbReference type="ChEBI" id="CHEBI:597326"/>
    </cofactor>
</comment>
<dbReference type="AlphaFoldDB" id="A0A9E4K995"/>
<evidence type="ECO:0000256" key="1">
    <source>
        <dbReference type="ARBA" id="ARBA00001933"/>
    </source>
</evidence>
<reference evidence="11" key="1">
    <citation type="journal article" date="2021" name="Proc. Natl. Acad. Sci. U.S.A.">
        <title>Global biogeography of chemosynthetic symbionts reveals both localized and globally distributed symbiont groups. .</title>
        <authorList>
            <person name="Osvatic J.T."/>
            <person name="Wilkins L.G.E."/>
            <person name="Leibrecht L."/>
            <person name="Leray M."/>
            <person name="Zauner S."/>
            <person name="Polzin J."/>
            <person name="Camacho Y."/>
            <person name="Gros O."/>
            <person name="van Gils J.A."/>
            <person name="Eisen J.A."/>
            <person name="Petersen J.M."/>
            <person name="Yuen B."/>
        </authorList>
    </citation>
    <scope>NUCLEOTIDE SEQUENCE</scope>
    <source>
        <strain evidence="11">MAGclacostrist064TRANS</strain>
    </source>
</reference>
<dbReference type="InterPro" id="IPR019942">
    <property type="entry name" value="DapL/ALD1"/>
</dbReference>
<dbReference type="NCBIfam" id="TIGR03542">
    <property type="entry name" value="DAPAT_plant"/>
    <property type="match status" value="1"/>
</dbReference>
<dbReference type="InterPro" id="IPR015421">
    <property type="entry name" value="PyrdxlP-dep_Trfase_major"/>
</dbReference>
<protein>
    <recommendedName>
        <fullName evidence="4 9">LL-diaminopimelate aminotransferase</fullName>
        <ecNumber evidence="3 9">2.6.1.83</ecNumber>
    </recommendedName>
</protein>
<sequence length="390" mass="42828">FSDIAKRVTSFQEANPDKDIIRLGIGDVTRALPEACVKAFHAAVDEMAADATFHGYGPEQGYDFLRKAIAEGDYQSRGCNIATDEVFVSDGAKCDSGNFQEIFADDVRVAIPDPVYPVYVDTNVMAGRTGAAENGRYTGLTYLDGTKENGFIPELPSEAVDLIYLCFPNNPTGATATKAQLKQWVDYAKQNKALILFDAAYEAFVQDPDLPRSIFEIEGAREVAVEFRSFSKNAGFTGTRCAYTVVPKDCMAYTAAGEPVSIHELWNRRHTTKFNSVSYPVQKAAAAVYTEEGQAQVAELVAYYMKNAKYIREQMESLGYDCIGGENSPYIWIDAKGDSWDFFDTLLNNAGVVCTPGAGFGKCGEGYIRISAFNSFENVQQAMERVKASL</sequence>
<dbReference type="GO" id="GO:0030170">
    <property type="term" value="F:pyridoxal phosphate binding"/>
    <property type="evidence" value="ECO:0007669"/>
    <property type="project" value="UniProtKB-UniRule"/>
</dbReference>
<dbReference type="EMBL" id="JAEPCM010000008">
    <property type="protein sequence ID" value="MCG7944732.1"/>
    <property type="molecule type" value="Genomic_DNA"/>
</dbReference>
<evidence type="ECO:0000259" key="10">
    <source>
        <dbReference type="Pfam" id="PF00155"/>
    </source>
</evidence>
<evidence type="ECO:0000256" key="7">
    <source>
        <dbReference type="ARBA" id="ARBA00022898"/>
    </source>
</evidence>
<evidence type="ECO:0000256" key="6">
    <source>
        <dbReference type="ARBA" id="ARBA00022679"/>
    </source>
</evidence>
<feature type="non-terminal residue" evidence="11">
    <location>
        <position position="1"/>
    </location>
</feature>
<dbReference type="Gene3D" id="3.90.1150.10">
    <property type="entry name" value="Aspartate Aminotransferase, domain 1"/>
    <property type="match status" value="1"/>
</dbReference>
<dbReference type="Pfam" id="PF00155">
    <property type="entry name" value="Aminotran_1_2"/>
    <property type="match status" value="1"/>
</dbReference>
<accession>A0A9E4K995</accession>
<proteinExistence type="inferred from homology"/>
<dbReference type="CDD" id="cd00609">
    <property type="entry name" value="AAT_like"/>
    <property type="match status" value="1"/>
</dbReference>
<dbReference type="InterPro" id="IPR004839">
    <property type="entry name" value="Aminotransferase_I/II_large"/>
</dbReference>
<organism evidence="11 12">
    <name type="scientific">Candidatus Thiodiazotropha taylori</name>
    <dbReference type="NCBI Taxonomy" id="2792791"/>
    <lineage>
        <taxon>Bacteria</taxon>
        <taxon>Pseudomonadati</taxon>
        <taxon>Pseudomonadota</taxon>
        <taxon>Gammaproteobacteria</taxon>
        <taxon>Chromatiales</taxon>
        <taxon>Sedimenticolaceae</taxon>
        <taxon>Candidatus Thiodiazotropha</taxon>
    </lineage>
</organism>
<evidence type="ECO:0000313" key="11">
    <source>
        <dbReference type="EMBL" id="MCG7944732.1"/>
    </source>
</evidence>
<dbReference type="InterPro" id="IPR015422">
    <property type="entry name" value="PyrdxlP-dep_Trfase_small"/>
</dbReference>
<evidence type="ECO:0000256" key="5">
    <source>
        <dbReference type="ARBA" id="ARBA00022576"/>
    </source>
</evidence>
<comment type="caution">
    <text evidence="11">The sequence shown here is derived from an EMBL/GenBank/DDBJ whole genome shotgun (WGS) entry which is preliminary data.</text>
</comment>
<dbReference type="InterPro" id="IPR015424">
    <property type="entry name" value="PyrdxlP-dep_Trfase"/>
</dbReference>
<evidence type="ECO:0000256" key="8">
    <source>
        <dbReference type="ARBA" id="ARBA00051934"/>
    </source>
</evidence>
<dbReference type="Proteomes" id="UP000886667">
    <property type="component" value="Unassembled WGS sequence"/>
</dbReference>
<evidence type="ECO:0000256" key="4">
    <source>
        <dbReference type="ARBA" id="ARBA00018052"/>
    </source>
</evidence>
<dbReference type="HAMAP" id="MF_01642">
    <property type="entry name" value="DapL_aminotrans_1"/>
    <property type="match status" value="1"/>
</dbReference>
<evidence type="ECO:0000256" key="3">
    <source>
        <dbReference type="ARBA" id="ARBA00013138"/>
    </source>
</evidence>
<dbReference type="SUPFAM" id="SSF53383">
    <property type="entry name" value="PLP-dependent transferases"/>
    <property type="match status" value="1"/>
</dbReference>
<evidence type="ECO:0000313" key="12">
    <source>
        <dbReference type="Proteomes" id="UP000886667"/>
    </source>
</evidence>
<comment type="pathway">
    <text evidence="2">Amino-acid biosynthesis; L-lysine biosynthesis via DAP pathway; LL-2,6-diaminopimelate from (S)-tetrahydrodipicolinate (aminotransferase route): step 1/1.</text>
</comment>
<name>A0A9E4K995_9GAMM</name>
<dbReference type="FunFam" id="3.40.640.10:FF:000099">
    <property type="entry name" value="LL-diaminopimelate aminotransferase, chloroplastic"/>
    <property type="match status" value="1"/>
</dbReference>